<keyword evidence="3" id="KW-1185">Reference proteome</keyword>
<dbReference type="AlphaFoldDB" id="A0A8J6TSV0"/>
<keyword evidence="1" id="KW-0472">Membrane</keyword>
<comment type="caution">
    <text evidence="2">The sequence shown here is derived from an EMBL/GenBank/DDBJ whole genome shotgun (WGS) entry which is preliminary data.</text>
</comment>
<proteinExistence type="predicted"/>
<accession>A0A8J6TSV0</accession>
<feature type="transmembrane region" description="Helical" evidence="1">
    <location>
        <begin position="151"/>
        <end position="170"/>
    </location>
</feature>
<reference evidence="2" key="1">
    <citation type="submission" date="2020-09" db="EMBL/GenBank/DDBJ databases">
        <title>Taishania pollutisoli gen. nov., sp. nov., Isolated from Tetrabromobisphenol A-Contaminated Soil.</title>
        <authorList>
            <person name="Chen Q."/>
        </authorList>
    </citation>
    <scope>NUCLEOTIDE SEQUENCE</scope>
    <source>
        <strain evidence="2">CZZ-1</strain>
    </source>
</reference>
<evidence type="ECO:0000256" key="1">
    <source>
        <dbReference type="SAM" id="Phobius"/>
    </source>
</evidence>
<feature type="transmembrane region" description="Helical" evidence="1">
    <location>
        <begin position="104"/>
        <end position="121"/>
    </location>
</feature>
<dbReference type="EMBL" id="JACVEL010000002">
    <property type="protein sequence ID" value="MBC9811814.1"/>
    <property type="molecule type" value="Genomic_DNA"/>
</dbReference>
<dbReference type="Proteomes" id="UP000652681">
    <property type="component" value="Unassembled WGS sequence"/>
</dbReference>
<evidence type="ECO:0000313" key="2">
    <source>
        <dbReference type="EMBL" id="MBC9811814.1"/>
    </source>
</evidence>
<sequence length="182" mass="20773">MRDFIYIGNDRVLYGQATLSKDNELVDNTSEPLSEILMKDIRLMLFDLKRNEVLIKCINRSEYLINVDRGQSLTQLKNDILTAYPGAEVFDENSTLFYLMRKPIFAIFLIFILLIIVGAAGKNGYKSGASMKVNAVTDVVNGMSALDTKNLVIVFAVLLSLPMIRIFWLFRNVKRKTIIKFH</sequence>
<name>A0A8J6TSV0_9FLAO</name>
<evidence type="ECO:0000313" key="3">
    <source>
        <dbReference type="Proteomes" id="UP000652681"/>
    </source>
</evidence>
<gene>
    <name evidence="2" type="ORF">H9Y05_04920</name>
</gene>
<organism evidence="2 3">
    <name type="scientific">Taishania pollutisoli</name>
    <dbReference type="NCBI Taxonomy" id="2766479"/>
    <lineage>
        <taxon>Bacteria</taxon>
        <taxon>Pseudomonadati</taxon>
        <taxon>Bacteroidota</taxon>
        <taxon>Flavobacteriia</taxon>
        <taxon>Flavobacteriales</taxon>
        <taxon>Crocinitomicaceae</taxon>
        <taxon>Taishania</taxon>
    </lineage>
</organism>
<dbReference type="RefSeq" id="WP_163490751.1">
    <property type="nucleotide sequence ID" value="NZ_JACVEL010000002.1"/>
</dbReference>
<protein>
    <submittedName>
        <fullName evidence="2">Uncharacterized protein</fullName>
    </submittedName>
</protein>
<keyword evidence="1" id="KW-0812">Transmembrane</keyword>
<keyword evidence="1" id="KW-1133">Transmembrane helix</keyword>